<reference evidence="2 3" key="1">
    <citation type="submission" date="2024-04" db="EMBL/GenBank/DDBJ databases">
        <authorList>
            <person name="Rising A."/>
            <person name="Reimegard J."/>
            <person name="Sonavane S."/>
            <person name="Akerstrom W."/>
            <person name="Nylinder S."/>
            <person name="Hedman E."/>
            <person name="Kallberg Y."/>
        </authorList>
    </citation>
    <scope>NUCLEOTIDE SEQUENCE [LARGE SCALE GENOMIC DNA]</scope>
</reference>
<evidence type="ECO:0000313" key="3">
    <source>
        <dbReference type="Proteomes" id="UP001497382"/>
    </source>
</evidence>
<sequence>MMRSLPYSAIEYPKTVRLDIQLIEPDDSSYNSVSYAKLLNLQLGKNISNSDLLGLTTEDTYDRFKDYEEESYIDNSEVYRDTLPAGKEPMLGGFYINTGKLELKSSIVAPNSIGKNKNEEKKKVSVKTKAAQTKTIRKKKTSRSKAKKPKHKKTKISVDHNMYSNIRLDALLKTVRKQKKNGHVKSINLPNTSKHSSFSRASKKAKEICKITPKKKVHFTKKCFAETSDTSKVILNSTEVIIPREDFLSSKTDSIQSLSSTSDPDEVEILKEIVHSGYKKNNEHTFAKNNLAVKTVMTSESVQVGTSKDLYSPSAIISKELGCLSLNPNFVSPSPILDLKKEFPKAASEKAFRSSSKVAVEPDFISLNPALKTAEPRNLHKATALKNMDSNRKVNFDSTLEANSSMPNTAVRSSFSNATSAFACSSSSKATTCLSSSKATSAFACSSSSKTTSATACLSSSKATSAFGCPSSSKTTSATACLSSSNATSAFGCPSSSKPTKAPIHSSSSKVIIKPVRSSSPKVIIKPVRSSSPKVNIKPVRSNSCKSAVLKEEFHSSCYSTLGYAFFQDVPLAVPESNSTKSNIKPINSGSSKEVISAVHASSYKAISPKEKHYSSRKVPTDSTFIANNPILNEIHSSSKTGKSFPKRVRFSSSVTEFDLFQDIPLTKTVEDA</sequence>
<feature type="compositionally biased region" description="Basic residues" evidence="1">
    <location>
        <begin position="135"/>
        <end position="155"/>
    </location>
</feature>
<comment type="caution">
    <text evidence="2">The sequence shown here is derived from an EMBL/GenBank/DDBJ whole genome shotgun (WGS) entry which is preliminary data.</text>
</comment>
<keyword evidence="3" id="KW-1185">Reference proteome</keyword>
<organism evidence="2 3">
    <name type="scientific">Larinioides sclopetarius</name>
    <dbReference type="NCBI Taxonomy" id="280406"/>
    <lineage>
        <taxon>Eukaryota</taxon>
        <taxon>Metazoa</taxon>
        <taxon>Ecdysozoa</taxon>
        <taxon>Arthropoda</taxon>
        <taxon>Chelicerata</taxon>
        <taxon>Arachnida</taxon>
        <taxon>Araneae</taxon>
        <taxon>Araneomorphae</taxon>
        <taxon>Entelegynae</taxon>
        <taxon>Araneoidea</taxon>
        <taxon>Araneidae</taxon>
        <taxon>Larinioides</taxon>
    </lineage>
</organism>
<gene>
    <name evidence="2" type="ORF">LARSCL_LOCUS13797</name>
</gene>
<evidence type="ECO:0000256" key="1">
    <source>
        <dbReference type="SAM" id="MobiDB-lite"/>
    </source>
</evidence>
<feature type="non-terminal residue" evidence="2">
    <location>
        <position position="673"/>
    </location>
</feature>
<protein>
    <submittedName>
        <fullName evidence="2">Uncharacterized protein</fullName>
    </submittedName>
</protein>
<dbReference type="Proteomes" id="UP001497382">
    <property type="component" value="Unassembled WGS sequence"/>
</dbReference>
<evidence type="ECO:0000313" key="2">
    <source>
        <dbReference type="EMBL" id="CAL1285588.1"/>
    </source>
</evidence>
<dbReference type="EMBL" id="CAXIEN010000192">
    <property type="protein sequence ID" value="CAL1285588.1"/>
    <property type="molecule type" value="Genomic_DNA"/>
</dbReference>
<proteinExistence type="predicted"/>
<accession>A0AAV2AS11</accession>
<dbReference type="AlphaFoldDB" id="A0AAV2AS11"/>
<name>A0AAV2AS11_9ARAC</name>
<feature type="region of interest" description="Disordered" evidence="1">
    <location>
        <begin position="112"/>
        <end position="155"/>
    </location>
</feature>